<organism evidence="1 2">
    <name type="scientific">Dioscorea alata</name>
    <name type="common">Purple yam</name>
    <dbReference type="NCBI Taxonomy" id="55571"/>
    <lineage>
        <taxon>Eukaryota</taxon>
        <taxon>Viridiplantae</taxon>
        <taxon>Streptophyta</taxon>
        <taxon>Embryophyta</taxon>
        <taxon>Tracheophyta</taxon>
        <taxon>Spermatophyta</taxon>
        <taxon>Magnoliopsida</taxon>
        <taxon>Liliopsida</taxon>
        <taxon>Dioscoreales</taxon>
        <taxon>Dioscoreaceae</taxon>
        <taxon>Dioscorea</taxon>
    </lineage>
</organism>
<evidence type="ECO:0000313" key="2">
    <source>
        <dbReference type="Proteomes" id="UP000827976"/>
    </source>
</evidence>
<comment type="caution">
    <text evidence="1">The sequence shown here is derived from an EMBL/GenBank/DDBJ whole genome shotgun (WGS) entry which is preliminary data.</text>
</comment>
<proteinExistence type="predicted"/>
<sequence length="385" mass="42159">MKKYESHGKAHILALGKAFPSQLVIQESLVDGYFKNTNCNDPELKQKLTRLCKTTTVKTRYVVMNEEILKQYPELAGDGVPTIKQRLEISNKAVTQMAVDASNACILKWGRPASAITHLVYVSSSEARFPGGDLHLAQALSLSPDIRRTSLYFMGCSGGVAGLRAAKDIAENNPGSRVLLATSETTVVGYRPPSHDRPYDLVGVALFGDGAGAVIVGADPVVGLETPLFELLGTRQCFLPGTEKMIDGRLTENGINFKLGRELPQIIEDNLEEFCEKLVGGIDHENKVKYEEMFWAVHPGGPAILDKVEKRLGLSPEKLAASRRALRDYGNASSNTIVYVLEYMVEESKKKEEEEKKNKEGELGFMLAFGPGVTFEGIVARKLVG</sequence>
<protein>
    <submittedName>
        <fullName evidence="1">Polyketide synthase type III protein</fullName>
    </submittedName>
</protein>
<accession>A0ACB7WH23</accession>
<reference evidence="2" key="1">
    <citation type="journal article" date="2022" name="Nat. Commun.">
        <title>Chromosome evolution and the genetic basis of agronomically important traits in greater yam.</title>
        <authorList>
            <person name="Bredeson J.V."/>
            <person name="Lyons J.B."/>
            <person name="Oniyinde I.O."/>
            <person name="Okereke N.R."/>
            <person name="Kolade O."/>
            <person name="Nnabue I."/>
            <person name="Nwadili C.O."/>
            <person name="Hribova E."/>
            <person name="Parker M."/>
            <person name="Nwogha J."/>
            <person name="Shu S."/>
            <person name="Carlson J."/>
            <person name="Kariba R."/>
            <person name="Muthemba S."/>
            <person name="Knop K."/>
            <person name="Barton G.J."/>
            <person name="Sherwood A.V."/>
            <person name="Lopez-Montes A."/>
            <person name="Asiedu R."/>
            <person name="Jamnadass R."/>
            <person name="Muchugi A."/>
            <person name="Goodstein D."/>
            <person name="Egesi C.N."/>
            <person name="Featherston J."/>
            <person name="Asfaw A."/>
            <person name="Simpson G.G."/>
            <person name="Dolezel J."/>
            <person name="Hendre P.S."/>
            <person name="Van Deynze A."/>
            <person name="Kumar P.L."/>
            <person name="Obidiegwu J.E."/>
            <person name="Bhattacharjee R."/>
            <person name="Rokhsar D.S."/>
        </authorList>
    </citation>
    <scope>NUCLEOTIDE SEQUENCE [LARGE SCALE GENOMIC DNA]</scope>
    <source>
        <strain evidence="2">cv. TDa95/00328</strain>
    </source>
</reference>
<keyword evidence="2" id="KW-1185">Reference proteome</keyword>
<dbReference type="EMBL" id="CM037014">
    <property type="protein sequence ID" value="KAH7687006.1"/>
    <property type="molecule type" value="Genomic_DNA"/>
</dbReference>
<gene>
    <name evidence="1" type="ORF">IHE45_04G141300</name>
</gene>
<dbReference type="Proteomes" id="UP000827976">
    <property type="component" value="Chromosome 4"/>
</dbReference>
<evidence type="ECO:0000313" key="1">
    <source>
        <dbReference type="EMBL" id="KAH7687006.1"/>
    </source>
</evidence>
<name>A0ACB7WH23_DIOAL</name>